<gene>
    <name evidence="2" type="ORF">Bfra_002231</name>
</gene>
<proteinExistence type="predicted"/>
<feature type="compositionally biased region" description="Low complexity" evidence="1">
    <location>
        <begin position="107"/>
        <end position="131"/>
    </location>
</feature>
<comment type="caution">
    <text evidence="2">The sequence shown here is derived from an EMBL/GenBank/DDBJ whole genome shotgun (WGS) entry which is preliminary data.</text>
</comment>
<organism evidence="2 3">
    <name type="scientific">Botrytis fragariae</name>
    <dbReference type="NCBI Taxonomy" id="1964551"/>
    <lineage>
        <taxon>Eukaryota</taxon>
        <taxon>Fungi</taxon>
        <taxon>Dikarya</taxon>
        <taxon>Ascomycota</taxon>
        <taxon>Pezizomycotina</taxon>
        <taxon>Leotiomycetes</taxon>
        <taxon>Helotiales</taxon>
        <taxon>Sclerotiniaceae</taxon>
        <taxon>Botrytis</taxon>
    </lineage>
</organism>
<reference evidence="2 3" key="1">
    <citation type="journal article" date="2020" name="Phytopathology">
        <title>A high-quality genome resource of Botrytis fragariae, a new and rapidly spreading fungal pathogen causing strawberry gray mold in the U.S.A.</title>
        <authorList>
            <person name="Wu Y."/>
            <person name="Saski C.A."/>
            <person name="Schnabel G."/>
            <person name="Xiao S."/>
            <person name="Hu M."/>
        </authorList>
    </citation>
    <scope>NUCLEOTIDE SEQUENCE [LARGE SCALE GENOMIC DNA]</scope>
    <source>
        <strain evidence="2 3">BVB16</strain>
    </source>
</reference>
<feature type="region of interest" description="Disordered" evidence="1">
    <location>
        <begin position="107"/>
        <end position="134"/>
    </location>
</feature>
<dbReference type="GeneID" id="59256345"/>
<dbReference type="AlphaFoldDB" id="A0A8H6EL30"/>
<evidence type="ECO:0000313" key="2">
    <source>
        <dbReference type="EMBL" id="KAF5875835.1"/>
    </source>
</evidence>
<sequence>MELNLTVPSSSIPRTISSTSATPNTKSPGFPIGNVTFLAGTLSGTKSGLFTSQYFSTSFILSGTTIISNSTGISSVMIESTSMSKAPEATILWATSVSISTIQVSVSKSSNSGKPSISLSSSPRTTSAAAPVRSSTITVPSSHVASTTTPAIETTTSINMF</sequence>
<feature type="compositionally biased region" description="Low complexity" evidence="1">
    <location>
        <begin position="8"/>
        <end position="20"/>
    </location>
</feature>
<keyword evidence="3" id="KW-1185">Reference proteome</keyword>
<accession>A0A8H6EL30</accession>
<evidence type="ECO:0000256" key="1">
    <source>
        <dbReference type="SAM" id="MobiDB-lite"/>
    </source>
</evidence>
<dbReference type="RefSeq" id="XP_037194781.1">
    <property type="nucleotide sequence ID" value="XM_037332653.1"/>
</dbReference>
<dbReference type="EMBL" id="JABFCT010000004">
    <property type="protein sequence ID" value="KAF5875835.1"/>
    <property type="molecule type" value="Genomic_DNA"/>
</dbReference>
<evidence type="ECO:0000313" key="3">
    <source>
        <dbReference type="Proteomes" id="UP000531561"/>
    </source>
</evidence>
<name>A0A8H6EL30_9HELO</name>
<protein>
    <submittedName>
        <fullName evidence="2">Uncharacterized protein</fullName>
    </submittedName>
</protein>
<dbReference type="Proteomes" id="UP000531561">
    <property type="component" value="Unassembled WGS sequence"/>
</dbReference>
<feature type="region of interest" description="Disordered" evidence="1">
    <location>
        <begin position="1"/>
        <end position="27"/>
    </location>
</feature>